<dbReference type="Gene3D" id="3.90.550.10">
    <property type="entry name" value="Spore Coat Polysaccharide Biosynthesis Protein SpsA, Chain A"/>
    <property type="match status" value="1"/>
</dbReference>
<proteinExistence type="predicted"/>
<dbReference type="CDD" id="cd00761">
    <property type="entry name" value="Glyco_tranf_GTA_type"/>
    <property type="match status" value="1"/>
</dbReference>
<reference evidence="3" key="1">
    <citation type="submission" date="2016-10" db="EMBL/GenBank/DDBJ databases">
        <authorList>
            <person name="Varghese N."/>
            <person name="Submissions S."/>
        </authorList>
    </citation>
    <scope>NUCLEOTIDE SEQUENCE [LARGE SCALE GENOMIC DNA]</scope>
    <source>
        <strain evidence="3">DSM 22017</strain>
    </source>
</reference>
<dbReference type="GO" id="GO:0016740">
    <property type="term" value="F:transferase activity"/>
    <property type="evidence" value="ECO:0007669"/>
    <property type="project" value="UniProtKB-KW"/>
</dbReference>
<keyword evidence="2" id="KW-0808">Transferase</keyword>
<dbReference type="EMBL" id="FNRT01000002">
    <property type="protein sequence ID" value="SEB67620.1"/>
    <property type="molecule type" value="Genomic_DNA"/>
</dbReference>
<keyword evidence="3" id="KW-1185">Reference proteome</keyword>
<dbReference type="SUPFAM" id="SSF53448">
    <property type="entry name" value="Nucleotide-diphospho-sugar transferases"/>
    <property type="match status" value="1"/>
</dbReference>
<dbReference type="GO" id="GO:0044010">
    <property type="term" value="P:single-species biofilm formation"/>
    <property type="evidence" value="ECO:0007669"/>
    <property type="project" value="TreeGrafter"/>
</dbReference>
<dbReference type="STRING" id="402596.SAMN04489844_0821"/>
<dbReference type="InterPro" id="IPR050834">
    <property type="entry name" value="Glycosyltransf_2"/>
</dbReference>
<evidence type="ECO:0000313" key="2">
    <source>
        <dbReference type="EMBL" id="SEB67620.1"/>
    </source>
</evidence>
<accession>A0A1H4LA21</accession>
<evidence type="ECO:0000313" key="3">
    <source>
        <dbReference type="Proteomes" id="UP000198742"/>
    </source>
</evidence>
<gene>
    <name evidence="2" type="ORF">SAMN04489844_0821</name>
</gene>
<dbReference type="AlphaFoldDB" id="A0A1H4LA21"/>
<dbReference type="PANTHER" id="PTHR43685">
    <property type="entry name" value="GLYCOSYLTRANSFERASE"/>
    <property type="match status" value="1"/>
</dbReference>
<protein>
    <submittedName>
        <fullName evidence="2">Glycosyl transferase family 2</fullName>
    </submittedName>
</protein>
<sequence>MVIPCYNDGAFVHEAVDSALAQTHALADIIVVDDGSTDPATLIALKSVERDGVVVHRQENLGLPAARNAGIRQASGDYILPLDSDDRIGPHYAEMAAGVLDGDPDVGIVGGQIEFFGMREGRVNPTYNGIEGMLFENCLYTCSVTRRADWATVGGYPEGARFAEDWIYWLRILGLGRSVHLLEEVVWFYRQRPGQMTRSMDSRTASTAVIQAMRDQPDLYAAHMDVVTDYLESKTMVLDSFRRRYGRANDLLARVLPLVRSVSR</sequence>
<feature type="domain" description="Glycosyltransferase 2-like" evidence="1">
    <location>
        <begin position="2"/>
        <end position="123"/>
    </location>
</feature>
<dbReference type="Proteomes" id="UP000198742">
    <property type="component" value="Unassembled WGS sequence"/>
</dbReference>
<evidence type="ECO:0000259" key="1">
    <source>
        <dbReference type="Pfam" id="PF00535"/>
    </source>
</evidence>
<name>A0A1H4LA21_9ACTN</name>
<organism evidence="2 3">
    <name type="scientific">Nocardioides exalbidus</name>
    <dbReference type="NCBI Taxonomy" id="402596"/>
    <lineage>
        <taxon>Bacteria</taxon>
        <taxon>Bacillati</taxon>
        <taxon>Actinomycetota</taxon>
        <taxon>Actinomycetes</taxon>
        <taxon>Propionibacteriales</taxon>
        <taxon>Nocardioidaceae</taxon>
        <taxon>Nocardioides</taxon>
    </lineage>
</organism>
<dbReference type="Pfam" id="PF00535">
    <property type="entry name" value="Glycos_transf_2"/>
    <property type="match status" value="1"/>
</dbReference>
<dbReference type="InterPro" id="IPR001173">
    <property type="entry name" value="Glyco_trans_2-like"/>
</dbReference>
<dbReference type="InterPro" id="IPR029044">
    <property type="entry name" value="Nucleotide-diphossugar_trans"/>
</dbReference>
<dbReference type="PANTHER" id="PTHR43685:SF2">
    <property type="entry name" value="GLYCOSYLTRANSFERASE 2-LIKE DOMAIN-CONTAINING PROTEIN"/>
    <property type="match status" value="1"/>
</dbReference>